<dbReference type="PANTHER" id="PTHR13410:SF9">
    <property type="entry name" value="PROTEIN PBDC1"/>
    <property type="match status" value="1"/>
</dbReference>
<comment type="caution">
    <text evidence="2">The sequence shown here is derived from an EMBL/GenBank/DDBJ whole genome shotgun (WGS) entry which is preliminary data.</text>
</comment>
<dbReference type="InterPro" id="IPR023139">
    <property type="entry name" value="PBDC1-like_dom_sf"/>
</dbReference>
<dbReference type="Pfam" id="PF04669">
    <property type="entry name" value="PBDC1"/>
    <property type="match status" value="1"/>
</dbReference>
<name>A0ABQ8FAV2_9FUNG</name>
<dbReference type="InterPro" id="IPR021148">
    <property type="entry name" value="Polysacc_synth_dom"/>
</dbReference>
<dbReference type="EMBL" id="JAFCIX010000313">
    <property type="protein sequence ID" value="KAH6595094.1"/>
    <property type="molecule type" value="Genomic_DNA"/>
</dbReference>
<organism evidence="2 3">
    <name type="scientific">Batrachochytrium salamandrivorans</name>
    <dbReference type="NCBI Taxonomy" id="1357716"/>
    <lineage>
        <taxon>Eukaryota</taxon>
        <taxon>Fungi</taxon>
        <taxon>Fungi incertae sedis</taxon>
        <taxon>Chytridiomycota</taxon>
        <taxon>Chytridiomycota incertae sedis</taxon>
        <taxon>Chytridiomycetes</taxon>
        <taxon>Rhizophydiales</taxon>
        <taxon>Rhizophydiales incertae sedis</taxon>
        <taxon>Batrachochytrium</taxon>
    </lineage>
</organism>
<proteinExistence type="predicted"/>
<sequence>MSVAGITAENAENFEDIEKQWAVKSFHHAETYFKLVSSVPARQVKLTPIDDEIYTAFRGEFPDLNVGVLKELEDFKTEKAKAKWRDFIMKYEKKVQDFNFGTLLRNRSGEDYAQDNCFFVTRFQFLAIEIARNREGNNDALCNK</sequence>
<protein>
    <recommendedName>
        <fullName evidence="1">Polysaccharide biosynthesis domain-containing protein</fullName>
    </recommendedName>
</protein>
<keyword evidence="3" id="KW-1185">Reference proteome</keyword>
<dbReference type="Proteomes" id="UP001648503">
    <property type="component" value="Unassembled WGS sequence"/>
</dbReference>
<feature type="domain" description="Polysaccharide biosynthesis" evidence="1">
    <location>
        <begin position="17"/>
        <end position="141"/>
    </location>
</feature>
<reference evidence="2 3" key="1">
    <citation type="submission" date="2021-02" db="EMBL/GenBank/DDBJ databases">
        <title>Variation within the Batrachochytrium salamandrivorans European outbreak.</title>
        <authorList>
            <person name="Kelly M."/>
            <person name="Pasmans F."/>
            <person name="Shea T.P."/>
            <person name="Munoz J.F."/>
            <person name="Carranza S."/>
            <person name="Cuomo C.A."/>
            <person name="Martel A."/>
        </authorList>
    </citation>
    <scope>NUCLEOTIDE SEQUENCE [LARGE SCALE GENOMIC DNA]</scope>
    <source>
        <strain evidence="2 3">AMFP18/2</strain>
    </source>
</reference>
<evidence type="ECO:0000259" key="1">
    <source>
        <dbReference type="Pfam" id="PF04669"/>
    </source>
</evidence>
<dbReference type="Gene3D" id="1.10.3560.10">
    <property type="entry name" value="yst0336 like domain"/>
    <property type="match status" value="1"/>
</dbReference>
<gene>
    <name evidence="2" type="ORF">BASA50_006080</name>
</gene>
<dbReference type="InterPro" id="IPR008476">
    <property type="entry name" value="PBDC1_metazoa/fungi"/>
</dbReference>
<accession>A0ABQ8FAV2</accession>
<evidence type="ECO:0000313" key="2">
    <source>
        <dbReference type="EMBL" id="KAH6595094.1"/>
    </source>
</evidence>
<evidence type="ECO:0000313" key="3">
    <source>
        <dbReference type="Proteomes" id="UP001648503"/>
    </source>
</evidence>
<dbReference type="PANTHER" id="PTHR13410">
    <property type="entry name" value="PROTEIN PBDC1"/>
    <property type="match status" value="1"/>
</dbReference>